<evidence type="ECO:0000259" key="2">
    <source>
        <dbReference type="PROSITE" id="PS50206"/>
    </source>
</evidence>
<dbReference type="AlphaFoldDB" id="A0A831PIP3"/>
<dbReference type="CDD" id="cd00158">
    <property type="entry name" value="RHOD"/>
    <property type="match status" value="1"/>
</dbReference>
<dbReference type="Gene3D" id="3.40.250.10">
    <property type="entry name" value="Rhodanese-like domain"/>
    <property type="match status" value="1"/>
</dbReference>
<feature type="domain" description="Rhodanese" evidence="2">
    <location>
        <begin position="63"/>
        <end position="162"/>
    </location>
</feature>
<dbReference type="PROSITE" id="PS50206">
    <property type="entry name" value="RHODANESE_3"/>
    <property type="match status" value="1"/>
</dbReference>
<reference evidence="3" key="1">
    <citation type="journal article" date="2020" name="mSystems">
        <title>Genome- and Community-Level Interaction Insights into Carbon Utilization and Element Cycling Functions of Hydrothermarchaeota in Hydrothermal Sediment.</title>
        <authorList>
            <person name="Zhou Z."/>
            <person name="Liu Y."/>
            <person name="Xu W."/>
            <person name="Pan J."/>
            <person name="Luo Z.H."/>
            <person name="Li M."/>
        </authorList>
    </citation>
    <scope>NUCLEOTIDE SEQUENCE [LARGE SCALE GENOMIC DNA]</scope>
    <source>
        <strain evidence="3">SpSt-1217</strain>
    </source>
</reference>
<dbReference type="PANTHER" id="PTHR44086:SF10">
    <property type="entry name" value="THIOSULFATE SULFURTRANSFERASE_RHODANESE-LIKE DOMAIN-CONTAINING PROTEIN 3"/>
    <property type="match status" value="1"/>
</dbReference>
<protein>
    <submittedName>
        <fullName evidence="3">Rhodanese-like domain-containing protein</fullName>
    </submittedName>
</protein>
<dbReference type="GO" id="GO:0004792">
    <property type="term" value="F:thiosulfate-cyanide sulfurtransferase activity"/>
    <property type="evidence" value="ECO:0007669"/>
    <property type="project" value="TreeGrafter"/>
</dbReference>
<dbReference type="SMART" id="SM00450">
    <property type="entry name" value="RHOD"/>
    <property type="match status" value="1"/>
</dbReference>
<dbReference type="Pfam" id="PF00581">
    <property type="entry name" value="Rhodanese"/>
    <property type="match status" value="1"/>
</dbReference>
<dbReference type="EMBL" id="DSDK01000253">
    <property type="protein sequence ID" value="HDR50884.1"/>
    <property type="molecule type" value="Genomic_DNA"/>
</dbReference>
<evidence type="ECO:0000256" key="1">
    <source>
        <dbReference type="SAM" id="SignalP"/>
    </source>
</evidence>
<feature type="signal peptide" evidence="1">
    <location>
        <begin position="1"/>
        <end position="27"/>
    </location>
</feature>
<proteinExistence type="predicted"/>
<name>A0A831PIP3_9BACT</name>
<evidence type="ECO:0000313" key="3">
    <source>
        <dbReference type="EMBL" id="HDR50884.1"/>
    </source>
</evidence>
<sequence length="162" mass="18067">MIHKNNTFRLTAIFLLLFLTISYTAQSQEKSKLVVYENVGQMVADAKKVITEVTPENFKKTYTRKDIFIVDVRTAAENQAGAVPGAVNIPRGMLEFRIGLEEVWETAGKKPPQKTDPIFVYCSTGGRGSLSAKALMQLGYTNVQSLQGGWNAWSETYPDIKE</sequence>
<accession>A0A831PIP3</accession>
<comment type="caution">
    <text evidence="3">The sequence shown here is derived from an EMBL/GenBank/DDBJ whole genome shotgun (WGS) entry which is preliminary data.</text>
</comment>
<feature type="chain" id="PRO_5032740683" evidence="1">
    <location>
        <begin position="28"/>
        <end position="162"/>
    </location>
</feature>
<keyword evidence="1" id="KW-0732">Signal</keyword>
<dbReference type="SUPFAM" id="SSF52821">
    <property type="entry name" value="Rhodanese/Cell cycle control phosphatase"/>
    <property type="match status" value="1"/>
</dbReference>
<dbReference type="InterPro" id="IPR001763">
    <property type="entry name" value="Rhodanese-like_dom"/>
</dbReference>
<gene>
    <name evidence="3" type="ORF">ENN90_04585</name>
</gene>
<dbReference type="Proteomes" id="UP000886047">
    <property type="component" value="Unassembled WGS sequence"/>
</dbReference>
<dbReference type="PANTHER" id="PTHR44086">
    <property type="entry name" value="THIOSULFATE SULFURTRANSFERASE RDL2, MITOCHONDRIAL-RELATED"/>
    <property type="match status" value="1"/>
</dbReference>
<organism evidence="3">
    <name type="scientific">Mariniphaga anaerophila</name>
    <dbReference type="NCBI Taxonomy" id="1484053"/>
    <lineage>
        <taxon>Bacteria</taxon>
        <taxon>Pseudomonadati</taxon>
        <taxon>Bacteroidota</taxon>
        <taxon>Bacteroidia</taxon>
        <taxon>Marinilabiliales</taxon>
        <taxon>Prolixibacteraceae</taxon>
        <taxon>Mariniphaga</taxon>
    </lineage>
</organism>
<dbReference type="InterPro" id="IPR036873">
    <property type="entry name" value="Rhodanese-like_dom_sf"/>
</dbReference>